<organism evidence="7 8">
    <name type="scientific">Roseibium litorale</name>
    <dbReference type="NCBI Taxonomy" id="2803841"/>
    <lineage>
        <taxon>Bacteria</taxon>
        <taxon>Pseudomonadati</taxon>
        <taxon>Pseudomonadota</taxon>
        <taxon>Alphaproteobacteria</taxon>
        <taxon>Hyphomicrobiales</taxon>
        <taxon>Stappiaceae</taxon>
        <taxon>Roseibium</taxon>
    </lineage>
</organism>
<evidence type="ECO:0000313" key="8">
    <source>
        <dbReference type="Proteomes" id="UP000632063"/>
    </source>
</evidence>
<protein>
    <submittedName>
        <fullName evidence="7">Lysophospholipid acyltransferase family protein</fullName>
    </submittedName>
</protein>
<evidence type="ECO:0000313" key="7">
    <source>
        <dbReference type="EMBL" id="MBD8889981.1"/>
    </source>
</evidence>
<comment type="caution">
    <text evidence="7">The sequence shown here is derived from an EMBL/GenBank/DDBJ whole genome shotgun (WGS) entry which is preliminary data.</text>
</comment>
<keyword evidence="6 7" id="KW-0012">Acyltransferase</keyword>
<evidence type="ECO:0000256" key="6">
    <source>
        <dbReference type="ARBA" id="ARBA00023315"/>
    </source>
</evidence>
<reference evidence="7 8" key="2">
    <citation type="journal article" date="2021" name="Int. J. Syst. Evol. Microbiol.">
        <title>Roseibium litorale sp. nov., isolated from a tidal flat sediment and proposal for the reclassification of Labrenzia polysiphoniae as Roseibium polysiphoniae comb. nov.</title>
        <authorList>
            <person name="Liu Y."/>
            <person name="Pei T."/>
            <person name="Du J."/>
            <person name="Chao M."/>
            <person name="Deng M.R."/>
            <person name="Zhu H."/>
        </authorList>
    </citation>
    <scope>NUCLEOTIDE SEQUENCE [LARGE SCALE GENOMIC DNA]</scope>
    <source>
        <strain evidence="7 8">4C16A</strain>
    </source>
</reference>
<proteinExistence type="predicted"/>
<dbReference type="GO" id="GO:0016746">
    <property type="term" value="F:acyltransferase activity"/>
    <property type="evidence" value="ECO:0007669"/>
    <property type="project" value="UniProtKB-KW"/>
</dbReference>
<dbReference type="PANTHER" id="PTHR30606">
    <property type="entry name" value="LIPID A BIOSYNTHESIS LAUROYL ACYLTRANSFERASE"/>
    <property type="match status" value="1"/>
</dbReference>
<comment type="subcellular location">
    <subcellularLocation>
        <location evidence="1">Cell inner membrane</location>
    </subcellularLocation>
</comment>
<keyword evidence="4" id="KW-0808">Transferase</keyword>
<evidence type="ECO:0000256" key="4">
    <source>
        <dbReference type="ARBA" id="ARBA00022679"/>
    </source>
</evidence>
<reference evidence="8" key="1">
    <citation type="submission" date="2020-09" db="EMBL/GenBank/DDBJ databases">
        <title>The genome sequence of strain Labrenzia suaedae 4C16A.</title>
        <authorList>
            <person name="Liu Y."/>
        </authorList>
    </citation>
    <scope>NUCLEOTIDE SEQUENCE [LARGE SCALE GENOMIC DNA]</scope>
    <source>
        <strain evidence="8">4C16A</strain>
    </source>
</reference>
<dbReference type="PANTHER" id="PTHR30606:SF10">
    <property type="entry name" value="PHOSPHATIDYLINOSITOL MANNOSIDE ACYLTRANSFERASE"/>
    <property type="match status" value="1"/>
</dbReference>
<keyword evidence="8" id="KW-1185">Reference proteome</keyword>
<evidence type="ECO:0000256" key="5">
    <source>
        <dbReference type="ARBA" id="ARBA00023136"/>
    </source>
</evidence>
<gene>
    <name evidence="7" type="ORF">IG616_00350</name>
</gene>
<dbReference type="Proteomes" id="UP000632063">
    <property type="component" value="Unassembled WGS sequence"/>
</dbReference>
<sequence>MKKPLQFQDIPFEETLPEEPPAPALADLLGKDPSARKSAWNYWGTSGLQGLVNTGTHHLLAASPSGFVTAFGRHLSHLARIRFQNRIFAKRIARNLFALQPELKNNPGEQRRSLIRWWQNISSTMAEFAKANTIWTRGRITVHGREHLEAAKTLGGPLVIVSMHLGTWEAAFTAFHLDLAAPCTGPFQPEPCRFSNRIVYNLRRKRNQYLFPPGQRSAYRLHRLLTGGASNLMIFIDEMRINQVHLPLFGRPVPEAGNGVVAIKLANASGGTILPVYLRRKGSRFDLIIEPPLEPSGDGKERYPVEETLQRLNDVFEPVVLRDIEHWYMLSELRLPEGFEDDQARQDHIARQRARADDR</sequence>
<evidence type="ECO:0000256" key="2">
    <source>
        <dbReference type="ARBA" id="ARBA00022475"/>
    </source>
</evidence>
<keyword evidence="5" id="KW-0472">Membrane</keyword>
<dbReference type="CDD" id="cd07984">
    <property type="entry name" value="LPLAT_LABLAT-like"/>
    <property type="match status" value="1"/>
</dbReference>
<evidence type="ECO:0000256" key="1">
    <source>
        <dbReference type="ARBA" id="ARBA00004533"/>
    </source>
</evidence>
<dbReference type="EMBL" id="JACYXI010000001">
    <property type="protein sequence ID" value="MBD8889981.1"/>
    <property type="molecule type" value="Genomic_DNA"/>
</dbReference>
<accession>A0ABR9CGF9</accession>
<name>A0ABR9CGF9_9HYPH</name>
<dbReference type="Pfam" id="PF03279">
    <property type="entry name" value="Lip_A_acyltrans"/>
    <property type="match status" value="1"/>
</dbReference>
<dbReference type="InterPro" id="IPR004960">
    <property type="entry name" value="LipA_acyltrans"/>
</dbReference>
<dbReference type="RefSeq" id="WP_192145337.1">
    <property type="nucleotide sequence ID" value="NZ_JACYXI010000001.1"/>
</dbReference>
<evidence type="ECO:0000256" key="3">
    <source>
        <dbReference type="ARBA" id="ARBA00022519"/>
    </source>
</evidence>
<keyword evidence="2" id="KW-1003">Cell membrane</keyword>
<keyword evidence="3" id="KW-0997">Cell inner membrane</keyword>